<dbReference type="InterPro" id="IPR002777">
    <property type="entry name" value="PFD_beta-like"/>
</dbReference>
<dbReference type="Gene3D" id="1.10.287.370">
    <property type="match status" value="1"/>
</dbReference>
<dbReference type="InterPro" id="IPR016661">
    <property type="entry name" value="PFDN4"/>
</dbReference>
<dbReference type="GO" id="GO:0006457">
    <property type="term" value="P:protein folding"/>
    <property type="evidence" value="ECO:0007669"/>
    <property type="project" value="UniProtKB-UniRule"/>
</dbReference>
<organism evidence="5 6">
    <name type="scientific">Candida viswanathii</name>
    <dbReference type="NCBI Taxonomy" id="5486"/>
    <lineage>
        <taxon>Eukaryota</taxon>
        <taxon>Fungi</taxon>
        <taxon>Dikarya</taxon>
        <taxon>Ascomycota</taxon>
        <taxon>Saccharomycotina</taxon>
        <taxon>Pichiomycetes</taxon>
        <taxon>Debaryomycetaceae</taxon>
        <taxon>Candida/Lodderomyces clade</taxon>
        <taxon>Candida</taxon>
    </lineage>
</organism>
<keyword evidence="2 3" id="KW-0143">Chaperone</keyword>
<dbReference type="Pfam" id="PF01920">
    <property type="entry name" value="Prefoldin_2"/>
    <property type="match status" value="1"/>
</dbReference>
<dbReference type="GO" id="GO:0051082">
    <property type="term" value="F:unfolded protein binding"/>
    <property type="evidence" value="ECO:0007669"/>
    <property type="project" value="InterPro"/>
</dbReference>
<sequence>MELLPEGQTNTSTEVTLSDQRKINKFSTLIYKKDTVVARRDALRVEKEYLDDLTMELELLDEDETVNYKVGDGFIEMRVSDALERVEGELERLGGEIDGLEEEIDGFDSELGELKVALYDKFGKNINLER</sequence>
<keyword evidence="6" id="KW-1185">Reference proteome</keyword>
<evidence type="ECO:0000256" key="2">
    <source>
        <dbReference type="ARBA" id="ARBA00023186"/>
    </source>
</evidence>
<reference evidence="5 6" key="1">
    <citation type="submission" date="2018-06" db="EMBL/GenBank/DDBJ databases">
        <title>Whole genome sequencing of Candida tropicalis (genome annotated by CSBL at Korea University).</title>
        <authorList>
            <person name="Ahn J."/>
        </authorList>
    </citation>
    <scope>NUCLEOTIDE SEQUENCE [LARGE SCALE GENOMIC DNA]</scope>
    <source>
        <strain evidence="5 6">ATCC 20962</strain>
    </source>
</reference>
<dbReference type="SUPFAM" id="SSF46579">
    <property type="entry name" value="Prefoldin"/>
    <property type="match status" value="1"/>
</dbReference>
<keyword evidence="4" id="KW-0175">Coiled coil</keyword>
<dbReference type="Proteomes" id="UP000253472">
    <property type="component" value="Unassembled WGS sequence"/>
</dbReference>
<dbReference type="EMBL" id="QLNQ01000029">
    <property type="protein sequence ID" value="RCK55624.1"/>
    <property type="molecule type" value="Genomic_DNA"/>
</dbReference>
<evidence type="ECO:0000256" key="3">
    <source>
        <dbReference type="PIRNR" id="PIRNR016477"/>
    </source>
</evidence>
<dbReference type="GO" id="GO:0005737">
    <property type="term" value="C:cytoplasm"/>
    <property type="evidence" value="ECO:0007669"/>
    <property type="project" value="TreeGrafter"/>
</dbReference>
<dbReference type="PANTHER" id="PTHR21100">
    <property type="entry name" value="PREFOLDIN SUBUNIT 4"/>
    <property type="match status" value="1"/>
</dbReference>
<comment type="function">
    <text evidence="3">Binds specifically to cytosolic chaperonin (c-CPN) and transfers target proteins to it. Binds to nascent polypeptide chain and promotes folding in an environment in which there are many competing pathways for nonnative proteins.</text>
</comment>
<feature type="coiled-coil region" evidence="4">
    <location>
        <begin position="83"/>
        <end position="117"/>
    </location>
</feature>
<dbReference type="PANTHER" id="PTHR21100:SF9">
    <property type="entry name" value="PREFOLDIN SUBUNIT 4"/>
    <property type="match status" value="1"/>
</dbReference>
<evidence type="ECO:0000313" key="6">
    <source>
        <dbReference type="Proteomes" id="UP000253472"/>
    </source>
</evidence>
<comment type="similarity">
    <text evidence="1 3">Belongs to the prefoldin subunit beta family.</text>
</comment>
<comment type="subunit">
    <text evidence="3">Heterohexamer of two PFD-alpha type and four PFD-beta type subunits.</text>
</comment>
<dbReference type="CDD" id="cd23165">
    <property type="entry name" value="Prefoldin_4"/>
    <property type="match status" value="1"/>
</dbReference>
<dbReference type="STRING" id="5486.A0A367XPS0"/>
<dbReference type="AlphaFoldDB" id="A0A367XPS0"/>
<protein>
    <recommendedName>
        <fullName evidence="3">Prefoldin subunit 4</fullName>
    </recommendedName>
</protein>
<dbReference type="PIRSF" id="PIRSF016477">
    <property type="entry name" value="Prefoldin_subunit_4"/>
    <property type="match status" value="1"/>
</dbReference>
<gene>
    <name evidence="5" type="primary">GIM3</name>
    <name evidence="5" type="ORF">Cantr_05915</name>
</gene>
<dbReference type="InterPro" id="IPR009053">
    <property type="entry name" value="Prefoldin"/>
</dbReference>
<dbReference type="OrthoDB" id="10250441at2759"/>
<proteinExistence type="inferred from homology"/>
<evidence type="ECO:0000256" key="1">
    <source>
        <dbReference type="ARBA" id="ARBA00008045"/>
    </source>
</evidence>
<dbReference type="GO" id="GO:0016272">
    <property type="term" value="C:prefoldin complex"/>
    <property type="evidence" value="ECO:0007669"/>
    <property type="project" value="UniProtKB-UniRule"/>
</dbReference>
<accession>A0A367XPS0</accession>
<evidence type="ECO:0000256" key="4">
    <source>
        <dbReference type="SAM" id="Coils"/>
    </source>
</evidence>
<comment type="caution">
    <text evidence="5">The sequence shown here is derived from an EMBL/GenBank/DDBJ whole genome shotgun (WGS) entry which is preliminary data.</text>
</comment>
<evidence type="ECO:0000313" key="5">
    <source>
        <dbReference type="EMBL" id="RCK55624.1"/>
    </source>
</evidence>
<name>A0A367XPS0_9ASCO</name>